<comment type="caution">
    <text evidence="6">The sequence shown here is derived from an EMBL/GenBank/DDBJ whole genome shotgun (WGS) entry which is preliminary data.</text>
</comment>
<dbReference type="Proteomes" id="UP001217089">
    <property type="component" value="Unassembled WGS sequence"/>
</dbReference>
<proteinExistence type="predicted"/>
<dbReference type="Pfam" id="PF06472">
    <property type="entry name" value="ABC_membrane_2"/>
    <property type="match status" value="1"/>
</dbReference>
<dbReference type="InterPro" id="IPR050835">
    <property type="entry name" value="ABC_transporter_sub-D"/>
</dbReference>
<evidence type="ECO:0000259" key="5">
    <source>
        <dbReference type="Pfam" id="PF06472"/>
    </source>
</evidence>
<evidence type="ECO:0000256" key="4">
    <source>
        <dbReference type="ARBA" id="ARBA00023136"/>
    </source>
</evidence>
<feature type="domain" description="ABC transmembrane type-1" evidence="5">
    <location>
        <begin position="67"/>
        <end position="276"/>
    </location>
</feature>
<keyword evidence="1" id="KW-0813">Transport</keyword>
<dbReference type="PANTHER" id="PTHR11384">
    <property type="entry name" value="ATP-BINDING CASSETTE, SUB-FAMILY D MEMBER"/>
    <property type="match status" value="1"/>
</dbReference>
<dbReference type="InterPro" id="IPR011527">
    <property type="entry name" value="ABC1_TM_dom"/>
</dbReference>
<organism evidence="6 7">
    <name type="scientific">Tegillarca granosa</name>
    <name type="common">Malaysian cockle</name>
    <name type="synonym">Anadara granosa</name>
    <dbReference type="NCBI Taxonomy" id="220873"/>
    <lineage>
        <taxon>Eukaryota</taxon>
        <taxon>Metazoa</taxon>
        <taxon>Spiralia</taxon>
        <taxon>Lophotrochozoa</taxon>
        <taxon>Mollusca</taxon>
        <taxon>Bivalvia</taxon>
        <taxon>Autobranchia</taxon>
        <taxon>Pteriomorphia</taxon>
        <taxon>Arcoida</taxon>
        <taxon>Arcoidea</taxon>
        <taxon>Arcidae</taxon>
        <taxon>Tegillarca</taxon>
    </lineage>
</organism>
<protein>
    <recommendedName>
        <fullName evidence="5">ABC transmembrane type-1 domain-containing protein</fullName>
    </recommendedName>
</protein>
<name>A0ABQ9EKL8_TEGGR</name>
<evidence type="ECO:0000256" key="3">
    <source>
        <dbReference type="ARBA" id="ARBA00022989"/>
    </source>
</evidence>
<reference evidence="6 7" key="1">
    <citation type="submission" date="2022-12" db="EMBL/GenBank/DDBJ databases">
        <title>Chromosome-level genome of Tegillarca granosa.</title>
        <authorList>
            <person name="Kim J."/>
        </authorList>
    </citation>
    <scope>NUCLEOTIDE SEQUENCE [LARGE SCALE GENOMIC DNA]</scope>
    <source>
        <strain evidence="6">Teg-2019</strain>
        <tissue evidence="6">Adductor muscle</tissue>
    </source>
</reference>
<sequence>MNKNKQKVTFTAIDENMIEIKILKIKVLNLHVKSGICAIIQILKISTVNNMLRNINCSSKLYQNLFVQNVACIHYGLNELKLRFRTRLSYYLYSKYLKGFTYYKMSNLDNRISNPDQLLTQDVDKFCDTVAELYSNLSKVSYDDNRKPYFYYNLHSGPGVMLVYLAISGMILTSNQDTFLYYFFLKMIRLRRPIGKLTVQEQRLEGEYRFVNSRLITNSKYQKLKKKTLHEEIAFYQGNKREQGIILETFKRLVAHLRYFIFFRMQMGFLDNIIAKCKCLAVLLTRLNVSDFQCINNSDFNVIACIVSLFISKKNCIYGFLPNFTYQFRKRHTVNQNKLLNRIIEMFLYTCKCTFLL</sequence>
<evidence type="ECO:0000256" key="1">
    <source>
        <dbReference type="ARBA" id="ARBA00022448"/>
    </source>
</evidence>
<accession>A0ABQ9EKL8</accession>
<gene>
    <name evidence="6" type="ORF">KUTeg_016353</name>
</gene>
<evidence type="ECO:0000313" key="6">
    <source>
        <dbReference type="EMBL" id="KAJ8305808.1"/>
    </source>
</evidence>
<evidence type="ECO:0000313" key="7">
    <source>
        <dbReference type="Proteomes" id="UP001217089"/>
    </source>
</evidence>
<keyword evidence="4" id="KW-0472">Membrane</keyword>
<evidence type="ECO:0000256" key="2">
    <source>
        <dbReference type="ARBA" id="ARBA00022692"/>
    </source>
</evidence>
<keyword evidence="2" id="KW-0812">Transmembrane</keyword>
<keyword evidence="7" id="KW-1185">Reference proteome</keyword>
<keyword evidence="3" id="KW-1133">Transmembrane helix</keyword>
<dbReference type="PANTHER" id="PTHR11384:SF62">
    <property type="entry name" value="ATP-BINDING CASSETTE SUB-FAMILY D MEMBER 3"/>
    <property type="match status" value="1"/>
</dbReference>
<dbReference type="EMBL" id="JARBDR010000813">
    <property type="protein sequence ID" value="KAJ8305808.1"/>
    <property type="molecule type" value="Genomic_DNA"/>
</dbReference>